<keyword evidence="3" id="KW-1185">Reference proteome</keyword>
<sequence>MNIESSTETEFITKFELRKENECVMVQEASDVKGNELKVRAYTIQIVNFVRELSKNYATCLCFVRSFPDEHEFIGTVKEIKSGKVCTSVQVHPHFSEDILVGTLYLVHSKSSDEAESVTEDEKIKLQCKSKSRSRSRKETQDSHNQKDLQNNKNDQQSNKIVGPKSRKPSHDRGRSESDRKHKEFCRSRSTSRLKNDYESQPHKKSDSAQTIQNHEKENLVAKANIHLIAVTN</sequence>
<name>A0AAD5STK1_9FUNG</name>
<feature type="compositionally biased region" description="Basic and acidic residues" evidence="1">
    <location>
        <begin position="169"/>
        <end position="187"/>
    </location>
</feature>
<accession>A0AAD5STK1</accession>
<protein>
    <submittedName>
        <fullName evidence="2">Uncharacterized protein</fullName>
    </submittedName>
</protein>
<feature type="compositionally biased region" description="Basic and acidic residues" evidence="1">
    <location>
        <begin position="194"/>
        <end position="207"/>
    </location>
</feature>
<evidence type="ECO:0000313" key="2">
    <source>
        <dbReference type="EMBL" id="KAJ3100691.1"/>
    </source>
</evidence>
<feature type="compositionally biased region" description="Basic and acidic residues" evidence="1">
    <location>
        <begin position="137"/>
        <end position="147"/>
    </location>
</feature>
<proteinExistence type="predicted"/>
<dbReference type="EMBL" id="JADGJH010002265">
    <property type="protein sequence ID" value="KAJ3100691.1"/>
    <property type="molecule type" value="Genomic_DNA"/>
</dbReference>
<evidence type="ECO:0000256" key="1">
    <source>
        <dbReference type="SAM" id="MobiDB-lite"/>
    </source>
</evidence>
<gene>
    <name evidence="2" type="ORF">HK100_004670</name>
</gene>
<dbReference type="AlphaFoldDB" id="A0AAD5STK1"/>
<evidence type="ECO:0000313" key="3">
    <source>
        <dbReference type="Proteomes" id="UP001211907"/>
    </source>
</evidence>
<feature type="compositionally biased region" description="Low complexity" evidence="1">
    <location>
        <begin position="148"/>
        <end position="160"/>
    </location>
</feature>
<dbReference type="Proteomes" id="UP001211907">
    <property type="component" value="Unassembled WGS sequence"/>
</dbReference>
<comment type="caution">
    <text evidence="2">The sequence shown here is derived from an EMBL/GenBank/DDBJ whole genome shotgun (WGS) entry which is preliminary data.</text>
</comment>
<organism evidence="2 3">
    <name type="scientific">Physocladia obscura</name>
    <dbReference type="NCBI Taxonomy" id="109957"/>
    <lineage>
        <taxon>Eukaryota</taxon>
        <taxon>Fungi</taxon>
        <taxon>Fungi incertae sedis</taxon>
        <taxon>Chytridiomycota</taxon>
        <taxon>Chytridiomycota incertae sedis</taxon>
        <taxon>Chytridiomycetes</taxon>
        <taxon>Chytridiales</taxon>
        <taxon>Chytriomycetaceae</taxon>
        <taxon>Physocladia</taxon>
    </lineage>
</organism>
<reference evidence="2" key="1">
    <citation type="submission" date="2020-05" db="EMBL/GenBank/DDBJ databases">
        <title>Phylogenomic resolution of chytrid fungi.</title>
        <authorList>
            <person name="Stajich J.E."/>
            <person name="Amses K."/>
            <person name="Simmons R."/>
            <person name="Seto K."/>
            <person name="Myers J."/>
            <person name="Bonds A."/>
            <person name="Quandt C.A."/>
            <person name="Barry K."/>
            <person name="Liu P."/>
            <person name="Grigoriev I."/>
            <person name="Longcore J.E."/>
            <person name="James T.Y."/>
        </authorList>
    </citation>
    <scope>NUCLEOTIDE SEQUENCE</scope>
    <source>
        <strain evidence="2">JEL0513</strain>
    </source>
</reference>
<feature type="compositionally biased region" description="Basic residues" evidence="1">
    <location>
        <begin position="126"/>
        <end position="136"/>
    </location>
</feature>
<feature type="region of interest" description="Disordered" evidence="1">
    <location>
        <begin position="116"/>
        <end position="213"/>
    </location>
</feature>